<evidence type="ECO:0000256" key="4">
    <source>
        <dbReference type="ARBA" id="ARBA00022989"/>
    </source>
</evidence>
<sequence>MICSRKMACKAGLSVALLAVAVAGVYSMGLQRLTPEAIHKLILAIGWWGPVLYLFLFTIRPLFLFPSIIFTLAGAMAFGPIWGTVYGIVGATLGACLCFGLTRLLGREKVEKLAGDCFKLSAFNDSANEYGFRTVLLIRFIPVFHWDLVSYAAGLSKIRFSNFIAATAVGAIPGAVAYNFLGYSFNQLLSPLFYTSLLIGVVVCTPFLYHIVKKR</sequence>
<organism evidence="8">
    <name type="scientific">bioreactor metagenome</name>
    <dbReference type="NCBI Taxonomy" id="1076179"/>
    <lineage>
        <taxon>unclassified sequences</taxon>
        <taxon>metagenomes</taxon>
        <taxon>ecological metagenomes</taxon>
    </lineage>
</organism>
<keyword evidence="2" id="KW-1003">Cell membrane</keyword>
<evidence type="ECO:0000259" key="7">
    <source>
        <dbReference type="Pfam" id="PF09335"/>
    </source>
</evidence>
<feature type="transmembrane region" description="Helical" evidence="6">
    <location>
        <begin position="63"/>
        <end position="82"/>
    </location>
</feature>
<feature type="transmembrane region" description="Helical" evidence="6">
    <location>
        <begin position="193"/>
        <end position="212"/>
    </location>
</feature>
<keyword evidence="5 6" id="KW-0472">Membrane</keyword>
<keyword evidence="4 6" id="KW-1133">Transmembrane helix</keyword>
<feature type="transmembrane region" description="Helical" evidence="6">
    <location>
        <begin position="37"/>
        <end position="56"/>
    </location>
</feature>
<feature type="transmembrane region" description="Helical" evidence="6">
    <location>
        <begin position="88"/>
        <end position="106"/>
    </location>
</feature>
<evidence type="ECO:0000256" key="1">
    <source>
        <dbReference type="ARBA" id="ARBA00004651"/>
    </source>
</evidence>
<proteinExistence type="predicted"/>
<name>A0A644W3R2_9ZZZZ</name>
<accession>A0A644W3R2</accession>
<feature type="domain" description="VTT" evidence="7">
    <location>
        <begin position="65"/>
        <end position="184"/>
    </location>
</feature>
<evidence type="ECO:0000256" key="6">
    <source>
        <dbReference type="SAM" id="Phobius"/>
    </source>
</evidence>
<dbReference type="Pfam" id="PF09335">
    <property type="entry name" value="VTT_dom"/>
    <property type="match status" value="1"/>
</dbReference>
<evidence type="ECO:0000256" key="2">
    <source>
        <dbReference type="ARBA" id="ARBA00022475"/>
    </source>
</evidence>
<comment type="subcellular location">
    <subcellularLocation>
        <location evidence="1">Cell membrane</location>
        <topology evidence="1">Multi-pass membrane protein</topology>
    </subcellularLocation>
</comment>
<evidence type="ECO:0000256" key="5">
    <source>
        <dbReference type="ARBA" id="ARBA00023136"/>
    </source>
</evidence>
<dbReference type="EMBL" id="VSSQ01000550">
    <property type="protein sequence ID" value="MPL97342.1"/>
    <property type="molecule type" value="Genomic_DNA"/>
</dbReference>
<dbReference type="PANTHER" id="PTHR12677:SF59">
    <property type="entry name" value="GOLGI APPARATUS MEMBRANE PROTEIN TVP38-RELATED"/>
    <property type="match status" value="1"/>
</dbReference>
<dbReference type="InterPro" id="IPR015414">
    <property type="entry name" value="TMEM64"/>
</dbReference>
<evidence type="ECO:0000256" key="3">
    <source>
        <dbReference type="ARBA" id="ARBA00022692"/>
    </source>
</evidence>
<reference evidence="8" key="1">
    <citation type="submission" date="2019-08" db="EMBL/GenBank/DDBJ databases">
        <authorList>
            <person name="Kucharzyk K."/>
            <person name="Murdoch R.W."/>
            <person name="Higgins S."/>
            <person name="Loffler F."/>
        </authorList>
    </citation>
    <scope>NUCLEOTIDE SEQUENCE</scope>
</reference>
<dbReference type="AlphaFoldDB" id="A0A644W3R2"/>
<dbReference type="InterPro" id="IPR032816">
    <property type="entry name" value="VTT_dom"/>
</dbReference>
<feature type="transmembrane region" description="Helical" evidence="6">
    <location>
        <begin position="160"/>
        <end position="181"/>
    </location>
</feature>
<protein>
    <recommendedName>
        <fullName evidence="7">VTT domain-containing protein</fullName>
    </recommendedName>
</protein>
<gene>
    <name evidence="8" type="ORF">SDC9_43532</name>
</gene>
<comment type="caution">
    <text evidence="8">The sequence shown here is derived from an EMBL/GenBank/DDBJ whole genome shotgun (WGS) entry which is preliminary data.</text>
</comment>
<evidence type="ECO:0000313" key="8">
    <source>
        <dbReference type="EMBL" id="MPL97342.1"/>
    </source>
</evidence>
<dbReference type="GO" id="GO:0005886">
    <property type="term" value="C:plasma membrane"/>
    <property type="evidence" value="ECO:0007669"/>
    <property type="project" value="UniProtKB-SubCell"/>
</dbReference>
<keyword evidence="3 6" id="KW-0812">Transmembrane</keyword>
<dbReference type="PANTHER" id="PTHR12677">
    <property type="entry name" value="GOLGI APPARATUS MEMBRANE PROTEIN TVP38-RELATED"/>
    <property type="match status" value="1"/>
</dbReference>